<keyword evidence="3" id="KW-1185">Reference proteome</keyword>
<dbReference type="RefSeq" id="WP_187000824.1">
    <property type="nucleotide sequence ID" value="NZ_CP060414.2"/>
</dbReference>
<proteinExistence type="predicted"/>
<organism evidence="2 3">
    <name type="scientific">Neisseria musculi</name>
    <dbReference type="NCBI Taxonomy" id="1815583"/>
    <lineage>
        <taxon>Bacteria</taxon>
        <taxon>Pseudomonadati</taxon>
        <taxon>Pseudomonadota</taxon>
        <taxon>Betaproteobacteria</taxon>
        <taxon>Neisseriales</taxon>
        <taxon>Neisseriaceae</taxon>
        <taxon>Neisseria</taxon>
    </lineage>
</organism>
<sequence>MRFVVTFLLAMACAAVVVLFPDWYYAPAFGLLSAFFGLALFGMIFGPHMGPPPPYYDDDPPVYRNGRRIK</sequence>
<gene>
    <name evidence="2" type="ORF">H7A79_0249</name>
</gene>
<evidence type="ECO:0000256" key="1">
    <source>
        <dbReference type="SAM" id="Phobius"/>
    </source>
</evidence>
<evidence type="ECO:0000313" key="2">
    <source>
        <dbReference type="EMBL" id="QNT59860.1"/>
    </source>
</evidence>
<feature type="transmembrane region" description="Helical" evidence="1">
    <location>
        <begin position="24"/>
        <end position="45"/>
    </location>
</feature>
<name>A0A7H1MDZ5_9NEIS</name>
<dbReference type="EMBL" id="CP060414">
    <property type="protein sequence ID" value="QNT59860.1"/>
    <property type="molecule type" value="Genomic_DNA"/>
</dbReference>
<dbReference type="KEGG" id="nmus:H7A79_0249"/>
<accession>A0A7H1MDZ5</accession>
<evidence type="ECO:0000313" key="3">
    <source>
        <dbReference type="Proteomes" id="UP000516412"/>
    </source>
</evidence>
<reference evidence="2" key="1">
    <citation type="submission" date="2024-06" db="EMBL/GenBank/DDBJ databases">
        <title>Complete Genome Sequence of mouse commensal type strain Neisseria musculi.</title>
        <authorList>
            <person name="Thapa E."/>
            <person name="Aluvathingal J."/>
            <person name="Nadendla S."/>
            <person name="Mehta A."/>
            <person name="Tettelin H."/>
            <person name="Weyand N.J."/>
        </authorList>
    </citation>
    <scope>NUCLEOTIDE SEQUENCE</scope>
    <source>
        <strain evidence="2">NW831</strain>
    </source>
</reference>
<keyword evidence="1" id="KW-1133">Transmembrane helix</keyword>
<dbReference type="Proteomes" id="UP000516412">
    <property type="component" value="Chromosome"/>
</dbReference>
<dbReference type="AlphaFoldDB" id="A0A7H1MDZ5"/>
<protein>
    <submittedName>
        <fullName evidence="2">Membrane protein</fullName>
    </submittedName>
</protein>
<keyword evidence="1" id="KW-0812">Transmembrane</keyword>
<keyword evidence="1" id="KW-0472">Membrane</keyword>